<protein>
    <recommendedName>
        <fullName evidence="2">RING-type domain-containing protein</fullName>
    </recommendedName>
</protein>
<dbReference type="AlphaFoldDB" id="A0A0D3IKW1"/>
<reference evidence="4" key="1">
    <citation type="journal article" date="2013" name="Nature">
        <title>Pan genome of the phytoplankton Emiliania underpins its global distribution.</title>
        <authorList>
            <person name="Read B.A."/>
            <person name="Kegel J."/>
            <person name="Klute M.J."/>
            <person name="Kuo A."/>
            <person name="Lefebvre S.C."/>
            <person name="Maumus F."/>
            <person name="Mayer C."/>
            <person name="Miller J."/>
            <person name="Monier A."/>
            <person name="Salamov A."/>
            <person name="Young J."/>
            <person name="Aguilar M."/>
            <person name="Claverie J.M."/>
            <person name="Frickenhaus S."/>
            <person name="Gonzalez K."/>
            <person name="Herman E.K."/>
            <person name="Lin Y.C."/>
            <person name="Napier J."/>
            <person name="Ogata H."/>
            <person name="Sarno A.F."/>
            <person name="Shmutz J."/>
            <person name="Schroeder D."/>
            <person name="de Vargas C."/>
            <person name="Verret F."/>
            <person name="von Dassow P."/>
            <person name="Valentin K."/>
            <person name="Van de Peer Y."/>
            <person name="Wheeler G."/>
            <person name="Dacks J.B."/>
            <person name="Delwiche C.F."/>
            <person name="Dyhrman S.T."/>
            <person name="Glockner G."/>
            <person name="John U."/>
            <person name="Richards T."/>
            <person name="Worden A.Z."/>
            <person name="Zhang X."/>
            <person name="Grigoriev I.V."/>
            <person name="Allen A.E."/>
            <person name="Bidle K."/>
            <person name="Borodovsky M."/>
            <person name="Bowler C."/>
            <person name="Brownlee C."/>
            <person name="Cock J.M."/>
            <person name="Elias M."/>
            <person name="Gladyshev V.N."/>
            <person name="Groth M."/>
            <person name="Guda C."/>
            <person name="Hadaegh A."/>
            <person name="Iglesias-Rodriguez M.D."/>
            <person name="Jenkins J."/>
            <person name="Jones B.M."/>
            <person name="Lawson T."/>
            <person name="Leese F."/>
            <person name="Lindquist E."/>
            <person name="Lobanov A."/>
            <person name="Lomsadze A."/>
            <person name="Malik S.B."/>
            <person name="Marsh M.E."/>
            <person name="Mackinder L."/>
            <person name="Mock T."/>
            <person name="Mueller-Roeber B."/>
            <person name="Pagarete A."/>
            <person name="Parker M."/>
            <person name="Probert I."/>
            <person name="Quesneville H."/>
            <person name="Raines C."/>
            <person name="Rensing S.A."/>
            <person name="Riano-Pachon D.M."/>
            <person name="Richier S."/>
            <person name="Rokitta S."/>
            <person name="Shiraiwa Y."/>
            <person name="Soanes D.M."/>
            <person name="van der Giezen M."/>
            <person name="Wahlund T.M."/>
            <person name="Williams B."/>
            <person name="Wilson W."/>
            <person name="Wolfe G."/>
            <person name="Wurch L.L."/>
        </authorList>
    </citation>
    <scope>NUCLEOTIDE SEQUENCE</scope>
</reference>
<keyword evidence="1" id="KW-0479">Metal-binding</keyword>
<dbReference type="GO" id="GO:0061630">
    <property type="term" value="F:ubiquitin protein ligase activity"/>
    <property type="evidence" value="ECO:0007669"/>
    <property type="project" value="TreeGrafter"/>
</dbReference>
<dbReference type="InterPro" id="IPR013083">
    <property type="entry name" value="Znf_RING/FYVE/PHD"/>
</dbReference>
<dbReference type="Proteomes" id="UP000013827">
    <property type="component" value="Unassembled WGS sequence"/>
</dbReference>
<reference evidence="3" key="2">
    <citation type="submission" date="2024-10" db="UniProtKB">
        <authorList>
            <consortium name="EnsemblProtists"/>
        </authorList>
    </citation>
    <scope>IDENTIFICATION</scope>
</reference>
<dbReference type="PaxDb" id="2903-EOD11896"/>
<evidence type="ECO:0000259" key="2">
    <source>
        <dbReference type="PROSITE" id="PS50089"/>
    </source>
</evidence>
<dbReference type="HOGENOM" id="CLU_1296476_0_0_1"/>
<dbReference type="Gene3D" id="3.30.40.10">
    <property type="entry name" value="Zinc/RING finger domain, C3HC4 (zinc finger)"/>
    <property type="match status" value="1"/>
</dbReference>
<evidence type="ECO:0000256" key="1">
    <source>
        <dbReference type="PROSITE-ProRule" id="PRU00175"/>
    </source>
</evidence>
<keyword evidence="1" id="KW-0863">Zinc-finger</keyword>
<dbReference type="SUPFAM" id="SSF57850">
    <property type="entry name" value="RING/U-box"/>
    <property type="match status" value="1"/>
</dbReference>
<keyword evidence="1" id="KW-0862">Zinc</keyword>
<dbReference type="PANTHER" id="PTHR22765:SF434">
    <property type="entry name" value="GB|AAD18119.1-RELATED"/>
    <property type="match status" value="1"/>
</dbReference>
<dbReference type="KEGG" id="ehx:EMIHUDRAFT_214266"/>
<dbReference type="SMART" id="SM00184">
    <property type="entry name" value="RING"/>
    <property type="match status" value="1"/>
</dbReference>
<dbReference type="PANTHER" id="PTHR22765">
    <property type="entry name" value="RING FINGER AND PROTEASE ASSOCIATED DOMAIN-CONTAINING"/>
    <property type="match status" value="1"/>
</dbReference>
<dbReference type="STRING" id="2903.R1DM30"/>
<evidence type="ECO:0000313" key="3">
    <source>
        <dbReference type="EnsemblProtists" id="EOD11896"/>
    </source>
</evidence>
<dbReference type="GO" id="GO:0008270">
    <property type="term" value="F:zinc ion binding"/>
    <property type="evidence" value="ECO:0007669"/>
    <property type="project" value="UniProtKB-KW"/>
</dbReference>
<dbReference type="CDD" id="cd16448">
    <property type="entry name" value="RING-H2"/>
    <property type="match status" value="1"/>
</dbReference>
<accession>A0A0D3IKW1</accession>
<evidence type="ECO:0000313" key="4">
    <source>
        <dbReference type="Proteomes" id="UP000013827"/>
    </source>
</evidence>
<dbReference type="RefSeq" id="XP_005764325.1">
    <property type="nucleotide sequence ID" value="XM_005764268.1"/>
</dbReference>
<proteinExistence type="predicted"/>
<keyword evidence="4" id="KW-1185">Reference proteome</keyword>
<dbReference type="GO" id="GO:0006511">
    <property type="term" value="P:ubiquitin-dependent protein catabolic process"/>
    <property type="evidence" value="ECO:0007669"/>
    <property type="project" value="TreeGrafter"/>
</dbReference>
<organism evidence="3 4">
    <name type="scientific">Emiliania huxleyi (strain CCMP1516)</name>
    <dbReference type="NCBI Taxonomy" id="280463"/>
    <lineage>
        <taxon>Eukaryota</taxon>
        <taxon>Haptista</taxon>
        <taxon>Haptophyta</taxon>
        <taxon>Prymnesiophyceae</taxon>
        <taxon>Isochrysidales</taxon>
        <taxon>Noelaerhabdaceae</taxon>
        <taxon>Emiliania</taxon>
    </lineage>
</organism>
<dbReference type="Pfam" id="PF17123">
    <property type="entry name" value="zf-RING_11"/>
    <property type="match status" value="1"/>
</dbReference>
<name>A0A0D3IKW1_EMIH1</name>
<dbReference type="InterPro" id="IPR001841">
    <property type="entry name" value="Znf_RING"/>
</dbReference>
<dbReference type="EnsemblProtists" id="EOD11896">
    <property type="protein sequence ID" value="EOD11896"/>
    <property type="gene ID" value="EMIHUDRAFT_214266"/>
</dbReference>
<dbReference type="GeneID" id="17258059"/>
<sequence>MVARDARAPNALLQKIQRAVNGWLQPAPRKVSAKSPLVTMLVGRIPEPPRARDAELECGLDGVDDEVATALLRRQVTNELAKQALLADMRSFLQAHPSSRLADWALASEWARGTGGSVDPAGAPVRVLSGEWLECWKIAAADEEERTRGCPQHNSAAEPKTFGECTICLEPLTSLDARTALPCAHVFHTACVRGWFKSPCCTERSCPVCAERI</sequence>
<dbReference type="PROSITE" id="PS50089">
    <property type="entry name" value="ZF_RING_2"/>
    <property type="match status" value="1"/>
</dbReference>
<feature type="domain" description="RING-type" evidence="2">
    <location>
        <begin position="165"/>
        <end position="209"/>
    </location>
</feature>
<dbReference type="InterPro" id="IPR051826">
    <property type="entry name" value="E3_ubiquitin-ligase_domain"/>
</dbReference>